<dbReference type="InterPro" id="IPR012334">
    <property type="entry name" value="Pectin_lyas_fold"/>
</dbReference>
<dbReference type="Proteomes" id="UP000323824">
    <property type="component" value="Chromosome"/>
</dbReference>
<dbReference type="Gene3D" id="2.160.20.10">
    <property type="entry name" value="Single-stranded right-handed beta-helix, Pectin lyase-like"/>
    <property type="match status" value="1"/>
</dbReference>
<organism evidence="1 2">
    <name type="scientific">Thiospirochaeta perfilievii</name>
    <dbReference type="NCBI Taxonomy" id="252967"/>
    <lineage>
        <taxon>Bacteria</taxon>
        <taxon>Pseudomonadati</taxon>
        <taxon>Spirochaetota</taxon>
        <taxon>Spirochaetia</taxon>
        <taxon>Spirochaetales</taxon>
        <taxon>Spirochaetaceae</taxon>
        <taxon>Thiospirochaeta</taxon>
    </lineage>
</organism>
<sequence length="449" mass="52370">MKSKIFLLYLLITISLFSESNILENSSFGIKESRDGYIDLYLKGKSSEITTVLDSVNYLNSRIYIKDSDKRFYLRDKSKFAITVSENQFEIKWRSDSADVIEIYKINNLGFDYSIELINRTDVNRNFGIYLMYDTYFGEDSHEHFIVNDDKIVKYEKTYNNLEVPFSIKSKNEREQFIEFRLTDKGFTKPDSVILGNWDRLAFSKKWPYIPKAGGLFSYGYYSINDSGIGLVFNGQYIEPNESVVFKFGINLVSNKIVNKEKTTIVKEKKWITLERENDLQADDKVVEDNVVEDNIVEDNIVEDNIVEDNIVEDNIVEDNIVEDNIVEDNIVEDNIVEDNIVEDNIVEDNIVEDNIVEDNIVEDNIVEDNIVEDNIVEDNIVEDNIVEDNIVEDNIVEDNIVENKKIKTDKEELLLMLEYIQKKKRGEDVSGYNFNEDDILEKLKERNE</sequence>
<proteinExistence type="predicted"/>
<name>A0A5C1QEJ2_9SPIO</name>
<dbReference type="InterPro" id="IPR011050">
    <property type="entry name" value="Pectin_lyase_fold/virulence"/>
</dbReference>
<dbReference type="EMBL" id="CP035807">
    <property type="protein sequence ID" value="QEN05808.1"/>
    <property type="molecule type" value="Genomic_DNA"/>
</dbReference>
<dbReference type="SUPFAM" id="SSF51126">
    <property type="entry name" value="Pectin lyase-like"/>
    <property type="match status" value="1"/>
</dbReference>
<dbReference type="KEGG" id="sper:EW093_14220"/>
<reference evidence="1 2" key="1">
    <citation type="submission" date="2019-02" db="EMBL/GenBank/DDBJ databases">
        <authorList>
            <person name="Fomenkov A."/>
            <person name="Dubinina G."/>
            <person name="Grabovich M."/>
            <person name="Vincze T."/>
            <person name="Roberts R.J."/>
        </authorList>
    </citation>
    <scope>NUCLEOTIDE SEQUENCE [LARGE SCALE GENOMIC DNA]</scope>
    <source>
        <strain evidence="1 2">P</strain>
    </source>
</reference>
<reference evidence="1 2" key="2">
    <citation type="submission" date="2019-09" db="EMBL/GenBank/DDBJ databases">
        <title>Complete Genome Sequence and Methylome Analysis of free living Spirochaetas.</title>
        <authorList>
            <person name="Leshcheva N."/>
            <person name="Mikheeva N."/>
        </authorList>
    </citation>
    <scope>NUCLEOTIDE SEQUENCE [LARGE SCALE GENOMIC DNA]</scope>
    <source>
        <strain evidence="1 2">P</strain>
    </source>
</reference>
<protein>
    <submittedName>
        <fullName evidence="1">Uncharacterized protein</fullName>
    </submittedName>
</protein>
<keyword evidence="2" id="KW-1185">Reference proteome</keyword>
<dbReference type="RefSeq" id="WP_149569041.1">
    <property type="nucleotide sequence ID" value="NZ_CP035807.1"/>
</dbReference>
<accession>A0A5C1QEJ2</accession>
<evidence type="ECO:0000313" key="2">
    <source>
        <dbReference type="Proteomes" id="UP000323824"/>
    </source>
</evidence>
<dbReference type="OrthoDB" id="357056at2"/>
<dbReference type="AlphaFoldDB" id="A0A5C1QEJ2"/>
<gene>
    <name evidence="1" type="ORF">EW093_14220</name>
</gene>
<evidence type="ECO:0000313" key="1">
    <source>
        <dbReference type="EMBL" id="QEN05808.1"/>
    </source>
</evidence>